<evidence type="ECO:0000256" key="3">
    <source>
        <dbReference type="ARBA" id="ARBA00022553"/>
    </source>
</evidence>
<evidence type="ECO:0000256" key="4">
    <source>
        <dbReference type="ARBA" id="ARBA00022679"/>
    </source>
</evidence>
<dbReference type="InterPro" id="IPR035965">
    <property type="entry name" value="PAS-like_dom_sf"/>
</dbReference>
<keyword evidence="3" id="KW-0597">Phosphoprotein</keyword>
<dbReference type="PANTHER" id="PTHR43065">
    <property type="entry name" value="SENSOR HISTIDINE KINASE"/>
    <property type="match status" value="1"/>
</dbReference>
<dbReference type="SMART" id="SM00388">
    <property type="entry name" value="HisKA"/>
    <property type="match status" value="1"/>
</dbReference>
<keyword evidence="11" id="KW-1185">Reference proteome</keyword>
<dbReference type="InterPro" id="IPR005467">
    <property type="entry name" value="His_kinase_dom"/>
</dbReference>
<dbReference type="EMBL" id="FQVL01000004">
    <property type="protein sequence ID" value="SHE90521.1"/>
    <property type="molecule type" value="Genomic_DNA"/>
</dbReference>
<evidence type="ECO:0000313" key="11">
    <source>
        <dbReference type="Proteomes" id="UP000184476"/>
    </source>
</evidence>
<feature type="domain" description="Histidine kinase" evidence="9">
    <location>
        <begin position="242"/>
        <end position="453"/>
    </location>
</feature>
<name>A0A1M4XAT9_9BACL</name>
<evidence type="ECO:0000259" key="9">
    <source>
        <dbReference type="PROSITE" id="PS50109"/>
    </source>
</evidence>
<evidence type="ECO:0000256" key="8">
    <source>
        <dbReference type="ARBA" id="ARBA00023012"/>
    </source>
</evidence>
<sequence>MSIAYRIDKLIEESSFLNEVPGASVVIDKTGVILSSNGPFQRLLQLNRKQIIGKQLTQFVLFPNELLSQQDDGLHCQGQLVSQKVSPIPVNIEMKVKMERGKSYYVFSFHPEYYFQSVLRQAFASLPIGIVFVSTERMIFDLNETACSLLELDRREILYSTIRQDWCSVFPPVHQSIEQHEVIHKTAAGERDLLVTTKQLVNEQKESRGALYLLEDITDIRSLERQILYYNRLATIGQIAAGSAHEIRNPLTSVKGFLQMFQQQLHEGGHTQHDLYIELMLKEINRISRLVGEFLCLSKPRQIERKPLDLFQLIPELAPIIRSEAILHNIELVIEPLTKPVPLVLADAELLKQVLLNLSKNAIEAMGHGGELRISLDHQKEQKQLFIHLIDTGPGISAHFMKQIFKPFFTTKEKGTGLGLSICKQIMKELKGEILVDSNQHGSTFSISLPVVMGD</sequence>
<dbReference type="EC" id="2.7.13.3" evidence="2"/>
<dbReference type="RefSeq" id="WP_175552328.1">
    <property type="nucleotide sequence ID" value="NZ_FQVL01000004.1"/>
</dbReference>
<evidence type="ECO:0000313" key="10">
    <source>
        <dbReference type="EMBL" id="SHE90521.1"/>
    </source>
</evidence>
<gene>
    <name evidence="10" type="ORF">SAMN05444392_104229</name>
</gene>
<keyword evidence="4" id="KW-0808">Transferase</keyword>
<evidence type="ECO:0000256" key="6">
    <source>
        <dbReference type="ARBA" id="ARBA00022777"/>
    </source>
</evidence>
<dbReference type="STRING" id="112248.SAMN05444392_104229"/>
<keyword evidence="8" id="KW-0902">Two-component regulatory system</keyword>
<dbReference type="Gene3D" id="3.30.450.20">
    <property type="entry name" value="PAS domain"/>
    <property type="match status" value="2"/>
</dbReference>
<dbReference type="PROSITE" id="PS50109">
    <property type="entry name" value="HIS_KIN"/>
    <property type="match status" value="1"/>
</dbReference>
<dbReference type="PRINTS" id="PR00344">
    <property type="entry name" value="BCTRLSENSOR"/>
</dbReference>
<dbReference type="SMART" id="SM00091">
    <property type="entry name" value="PAS"/>
    <property type="match status" value="2"/>
</dbReference>
<dbReference type="PANTHER" id="PTHR43065:SF10">
    <property type="entry name" value="PEROXIDE STRESS-ACTIVATED HISTIDINE KINASE MAK3"/>
    <property type="match status" value="1"/>
</dbReference>
<keyword evidence="5" id="KW-0547">Nucleotide-binding</keyword>
<keyword evidence="7" id="KW-0067">ATP-binding</keyword>
<dbReference type="SMART" id="SM00387">
    <property type="entry name" value="HATPase_c"/>
    <property type="match status" value="1"/>
</dbReference>
<dbReference type="InterPro" id="IPR004358">
    <property type="entry name" value="Sig_transdc_His_kin-like_C"/>
</dbReference>
<dbReference type="InterPro" id="IPR000014">
    <property type="entry name" value="PAS"/>
</dbReference>
<dbReference type="InterPro" id="IPR013767">
    <property type="entry name" value="PAS_fold"/>
</dbReference>
<keyword evidence="6" id="KW-0418">Kinase</keyword>
<dbReference type="Pfam" id="PF00512">
    <property type="entry name" value="HisKA"/>
    <property type="match status" value="1"/>
</dbReference>
<dbReference type="Pfam" id="PF13188">
    <property type="entry name" value="PAS_8"/>
    <property type="match status" value="1"/>
</dbReference>
<evidence type="ECO:0000256" key="5">
    <source>
        <dbReference type="ARBA" id="ARBA00022741"/>
    </source>
</evidence>
<protein>
    <recommendedName>
        <fullName evidence="2">histidine kinase</fullName>
        <ecNumber evidence="2">2.7.13.3</ecNumber>
    </recommendedName>
</protein>
<dbReference type="InterPro" id="IPR003594">
    <property type="entry name" value="HATPase_dom"/>
</dbReference>
<dbReference type="InterPro" id="IPR036097">
    <property type="entry name" value="HisK_dim/P_sf"/>
</dbReference>
<dbReference type="InterPro" id="IPR036890">
    <property type="entry name" value="HATPase_C_sf"/>
</dbReference>
<dbReference type="Proteomes" id="UP000184476">
    <property type="component" value="Unassembled WGS sequence"/>
</dbReference>
<reference evidence="10 11" key="1">
    <citation type="submission" date="2016-11" db="EMBL/GenBank/DDBJ databases">
        <authorList>
            <person name="Jaros S."/>
            <person name="Januszkiewicz K."/>
            <person name="Wedrychowicz H."/>
        </authorList>
    </citation>
    <scope>NUCLEOTIDE SEQUENCE [LARGE SCALE GENOMIC DNA]</scope>
    <source>
        <strain evidence="10 11">DSM 44666</strain>
    </source>
</reference>
<comment type="catalytic activity">
    <reaction evidence="1">
        <text>ATP + protein L-histidine = ADP + protein N-phospho-L-histidine.</text>
        <dbReference type="EC" id="2.7.13.3"/>
    </reaction>
</comment>
<dbReference type="Gene3D" id="1.10.287.130">
    <property type="match status" value="1"/>
</dbReference>
<dbReference type="CDD" id="cd00082">
    <property type="entry name" value="HisKA"/>
    <property type="match status" value="1"/>
</dbReference>
<dbReference type="InterPro" id="IPR003661">
    <property type="entry name" value="HisK_dim/P_dom"/>
</dbReference>
<dbReference type="Pfam" id="PF02518">
    <property type="entry name" value="HATPase_c"/>
    <property type="match status" value="1"/>
</dbReference>
<evidence type="ECO:0000256" key="7">
    <source>
        <dbReference type="ARBA" id="ARBA00022840"/>
    </source>
</evidence>
<dbReference type="SUPFAM" id="SSF55785">
    <property type="entry name" value="PYP-like sensor domain (PAS domain)"/>
    <property type="match status" value="2"/>
</dbReference>
<dbReference type="GO" id="GO:0006355">
    <property type="term" value="P:regulation of DNA-templated transcription"/>
    <property type="evidence" value="ECO:0007669"/>
    <property type="project" value="InterPro"/>
</dbReference>
<proteinExistence type="predicted"/>
<dbReference type="Pfam" id="PF00989">
    <property type="entry name" value="PAS"/>
    <property type="match status" value="1"/>
</dbReference>
<evidence type="ECO:0000256" key="1">
    <source>
        <dbReference type="ARBA" id="ARBA00000085"/>
    </source>
</evidence>
<dbReference type="GO" id="GO:0005524">
    <property type="term" value="F:ATP binding"/>
    <property type="evidence" value="ECO:0007669"/>
    <property type="project" value="UniProtKB-KW"/>
</dbReference>
<organism evidence="10 11">
    <name type="scientific">Seinonella peptonophila</name>
    <dbReference type="NCBI Taxonomy" id="112248"/>
    <lineage>
        <taxon>Bacteria</taxon>
        <taxon>Bacillati</taxon>
        <taxon>Bacillota</taxon>
        <taxon>Bacilli</taxon>
        <taxon>Bacillales</taxon>
        <taxon>Thermoactinomycetaceae</taxon>
        <taxon>Seinonella</taxon>
    </lineage>
</organism>
<dbReference type="AlphaFoldDB" id="A0A1M4XAT9"/>
<dbReference type="SUPFAM" id="SSF55874">
    <property type="entry name" value="ATPase domain of HSP90 chaperone/DNA topoisomerase II/histidine kinase"/>
    <property type="match status" value="1"/>
</dbReference>
<dbReference type="SUPFAM" id="SSF47384">
    <property type="entry name" value="Homodimeric domain of signal transducing histidine kinase"/>
    <property type="match status" value="1"/>
</dbReference>
<dbReference type="GO" id="GO:0000155">
    <property type="term" value="F:phosphorelay sensor kinase activity"/>
    <property type="evidence" value="ECO:0007669"/>
    <property type="project" value="InterPro"/>
</dbReference>
<evidence type="ECO:0000256" key="2">
    <source>
        <dbReference type="ARBA" id="ARBA00012438"/>
    </source>
</evidence>
<dbReference type="Gene3D" id="3.30.565.10">
    <property type="entry name" value="Histidine kinase-like ATPase, C-terminal domain"/>
    <property type="match status" value="1"/>
</dbReference>
<accession>A0A1M4XAT9</accession>